<protein>
    <submittedName>
        <fullName evidence="1">Uncharacterized protein</fullName>
    </submittedName>
</protein>
<dbReference type="EMBL" id="JAKCXM010000119">
    <property type="protein sequence ID" value="KAJ0401774.1"/>
    <property type="molecule type" value="Genomic_DNA"/>
</dbReference>
<accession>A0AAD5M4I3</accession>
<evidence type="ECO:0000313" key="2">
    <source>
        <dbReference type="Proteomes" id="UP001209570"/>
    </source>
</evidence>
<keyword evidence="2" id="KW-1185">Reference proteome</keyword>
<name>A0AAD5M4I3_PYTIN</name>
<reference evidence="1" key="1">
    <citation type="submission" date="2021-12" db="EMBL/GenBank/DDBJ databases">
        <title>Prjna785345.</title>
        <authorList>
            <person name="Rujirawat T."/>
            <person name="Krajaejun T."/>
        </authorList>
    </citation>
    <scope>NUCLEOTIDE SEQUENCE</scope>
    <source>
        <strain evidence="1">Pi057C3</strain>
    </source>
</reference>
<dbReference type="Proteomes" id="UP001209570">
    <property type="component" value="Unassembled WGS sequence"/>
</dbReference>
<gene>
    <name evidence="1" type="ORF">P43SY_009958</name>
</gene>
<proteinExistence type="predicted"/>
<evidence type="ECO:0000313" key="1">
    <source>
        <dbReference type="EMBL" id="KAJ0401774.1"/>
    </source>
</evidence>
<organism evidence="1 2">
    <name type="scientific">Pythium insidiosum</name>
    <name type="common">Pythiosis disease agent</name>
    <dbReference type="NCBI Taxonomy" id="114742"/>
    <lineage>
        <taxon>Eukaryota</taxon>
        <taxon>Sar</taxon>
        <taxon>Stramenopiles</taxon>
        <taxon>Oomycota</taxon>
        <taxon>Peronosporomycetes</taxon>
        <taxon>Pythiales</taxon>
        <taxon>Pythiaceae</taxon>
        <taxon>Pythium</taxon>
    </lineage>
</organism>
<comment type="caution">
    <text evidence="1">The sequence shown here is derived from an EMBL/GenBank/DDBJ whole genome shotgun (WGS) entry which is preliminary data.</text>
</comment>
<sequence length="230" mass="25915">MRGRLRLKGQGRQPRKYRNESTALAQQVEVASYFVACGDIGSVISKFYKDLPRGFLERNKLSIRARTRHGQAMSAEALSVLTTFTQEVANVVRARGIVNAFNADLTGVWLEYPRSVTAKAGELGVILHKVPPRFTYVCQPADITWNKPPKDHMRAQWMDWIAHQVRENGRFKPPTRSELVAWLSAGWTALTPSTIRSGFKRAKIQVWRDDGTPYVEPEVTLPQPVLGVEG</sequence>
<dbReference type="AlphaFoldDB" id="A0AAD5M4I3"/>